<dbReference type="GO" id="GO:0016614">
    <property type="term" value="F:oxidoreductase activity, acting on CH-OH group of donors"/>
    <property type="evidence" value="ECO:0007669"/>
    <property type="project" value="InterPro"/>
</dbReference>
<feature type="binding site" evidence="2">
    <location>
        <position position="101"/>
    </location>
    <ligand>
        <name>FAD</name>
        <dbReference type="ChEBI" id="CHEBI:57692"/>
    </ligand>
</feature>
<dbReference type="Gene3D" id="3.30.560.10">
    <property type="entry name" value="Glucose Oxidase, domain 3"/>
    <property type="match status" value="1"/>
</dbReference>
<evidence type="ECO:0000313" key="7">
    <source>
        <dbReference type="Proteomes" id="UP001233999"/>
    </source>
</evidence>
<dbReference type="PROSITE" id="PS00624">
    <property type="entry name" value="GMC_OXRED_2"/>
    <property type="match status" value="1"/>
</dbReference>
<comment type="caution">
    <text evidence="6">The sequence shown here is derived from an EMBL/GenBank/DDBJ whole genome shotgun (WGS) entry which is preliminary data.</text>
</comment>
<dbReference type="PIRSF" id="PIRSF000137">
    <property type="entry name" value="Alcohol_oxidase"/>
    <property type="match status" value="1"/>
</dbReference>
<reference evidence="6" key="2">
    <citation type="submission" date="2023-05" db="EMBL/GenBank/DDBJ databases">
        <authorList>
            <person name="Fouks B."/>
        </authorList>
    </citation>
    <scope>NUCLEOTIDE SEQUENCE</scope>
    <source>
        <strain evidence="6">Stay&amp;Tobe</strain>
        <tissue evidence="6">Testes</tissue>
    </source>
</reference>
<evidence type="ECO:0000256" key="3">
    <source>
        <dbReference type="RuleBase" id="RU003968"/>
    </source>
</evidence>
<feature type="domain" description="Glucose-methanol-choline oxidoreductase N-terminal" evidence="5">
    <location>
        <begin position="278"/>
        <end position="292"/>
    </location>
</feature>
<protein>
    <recommendedName>
        <fullName evidence="4 5">Glucose-methanol-choline oxidoreductase N-terminal domain-containing protein</fullName>
    </recommendedName>
</protein>
<organism evidence="6 7">
    <name type="scientific">Diploptera punctata</name>
    <name type="common">Pacific beetle cockroach</name>
    <dbReference type="NCBI Taxonomy" id="6984"/>
    <lineage>
        <taxon>Eukaryota</taxon>
        <taxon>Metazoa</taxon>
        <taxon>Ecdysozoa</taxon>
        <taxon>Arthropoda</taxon>
        <taxon>Hexapoda</taxon>
        <taxon>Insecta</taxon>
        <taxon>Pterygota</taxon>
        <taxon>Neoptera</taxon>
        <taxon>Polyneoptera</taxon>
        <taxon>Dictyoptera</taxon>
        <taxon>Blattodea</taxon>
        <taxon>Blaberoidea</taxon>
        <taxon>Blaberidae</taxon>
        <taxon>Diplopterinae</taxon>
        <taxon>Diploptera</taxon>
    </lineage>
</organism>
<keyword evidence="2 3" id="KW-0274">FAD</keyword>
<evidence type="ECO:0000313" key="6">
    <source>
        <dbReference type="EMBL" id="KAJ9585500.1"/>
    </source>
</evidence>
<evidence type="ECO:0000256" key="1">
    <source>
        <dbReference type="ARBA" id="ARBA00010790"/>
    </source>
</evidence>
<reference evidence="6" key="1">
    <citation type="journal article" date="2023" name="IScience">
        <title>Live-bearing cockroach genome reveals convergent evolutionary mechanisms linked to viviparity in insects and beyond.</title>
        <authorList>
            <person name="Fouks B."/>
            <person name="Harrison M.C."/>
            <person name="Mikhailova A.A."/>
            <person name="Marchal E."/>
            <person name="English S."/>
            <person name="Carruthers M."/>
            <person name="Jennings E.C."/>
            <person name="Chiamaka E.L."/>
            <person name="Frigard R.A."/>
            <person name="Pippel M."/>
            <person name="Attardo G.M."/>
            <person name="Benoit J.B."/>
            <person name="Bornberg-Bauer E."/>
            <person name="Tobe S.S."/>
        </authorList>
    </citation>
    <scope>NUCLEOTIDE SEQUENCE</scope>
    <source>
        <strain evidence="6">Stay&amp;Tobe</strain>
    </source>
</reference>
<comment type="cofactor">
    <cofactor evidence="2">
        <name>FAD</name>
        <dbReference type="ChEBI" id="CHEBI:57692"/>
    </cofactor>
</comment>
<feature type="domain" description="Glucose-methanol-choline oxidoreductase N-terminal" evidence="4">
    <location>
        <begin position="99"/>
        <end position="122"/>
    </location>
</feature>
<keyword evidence="3" id="KW-0285">Flavoprotein</keyword>
<evidence type="ECO:0000256" key="2">
    <source>
        <dbReference type="PIRSR" id="PIRSR000137-2"/>
    </source>
</evidence>
<dbReference type="PANTHER" id="PTHR11552">
    <property type="entry name" value="GLUCOSE-METHANOL-CHOLINE GMC OXIDOREDUCTASE"/>
    <property type="match status" value="1"/>
</dbReference>
<dbReference type="PANTHER" id="PTHR11552:SF154">
    <property type="entry name" value="FI04917P"/>
    <property type="match status" value="1"/>
</dbReference>
<dbReference type="Pfam" id="PF05199">
    <property type="entry name" value="GMC_oxred_C"/>
    <property type="match status" value="1"/>
</dbReference>
<dbReference type="InterPro" id="IPR007867">
    <property type="entry name" value="GMC_OxRtase_C"/>
</dbReference>
<dbReference type="PROSITE" id="PS00623">
    <property type="entry name" value="GMC_OXRED_1"/>
    <property type="match status" value="1"/>
</dbReference>
<feature type="binding site" evidence="2">
    <location>
        <position position="239"/>
    </location>
    <ligand>
        <name>FAD</name>
        <dbReference type="ChEBI" id="CHEBI:57692"/>
    </ligand>
</feature>
<dbReference type="SUPFAM" id="SSF54373">
    <property type="entry name" value="FAD-linked reductases, C-terminal domain"/>
    <property type="match status" value="1"/>
</dbReference>
<name>A0AAD7ZRG4_DIPPU</name>
<dbReference type="EMBL" id="JASPKZ010007266">
    <property type="protein sequence ID" value="KAJ9585500.1"/>
    <property type="molecule type" value="Genomic_DNA"/>
</dbReference>
<comment type="similarity">
    <text evidence="1 3">Belongs to the GMC oxidoreductase family.</text>
</comment>
<dbReference type="GO" id="GO:0050660">
    <property type="term" value="F:flavin adenine dinucleotide binding"/>
    <property type="evidence" value="ECO:0007669"/>
    <property type="project" value="InterPro"/>
</dbReference>
<dbReference type="Gene3D" id="3.50.50.60">
    <property type="entry name" value="FAD/NAD(P)-binding domain"/>
    <property type="match status" value="1"/>
</dbReference>
<evidence type="ECO:0000259" key="4">
    <source>
        <dbReference type="PROSITE" id="PS00623"/>
    </source>
</evidence>
<dbReference type="Proteomes" id="UP001233999">
    <property type="component" value="Unassembled WGS sequence"/>
</dbReference>
<gene>
    <name evidence="6" type="ORF">L9F63_002701</name>
</gene>
<dbReference type="InterPro" id="IPR012132">
    <property type="entry name" value="GMC_OxRdtase"/>
</dbReference>
<accession>A0AAD7ZRG4</accession>
<dbReference type="InterPro" id="IPR036188">
    <property type="entry name" value="FAD/NAD-bd_sf"/>
</dbReference>
<dbReference type="AlphaFoldDB" id="A0AAD7ZRG4"/>
<evidence type="ECO:0000259" key="5">
    <source>
        <dbReference type="PROSITE" id="PS00624"/>
    </source>
</evidence>
<dbReference type="Pfam" id="PF00732">
    <property type="entry name" value="GMC_oxred_N"/>
    <property type="match status" value="1"/>
</dbReference>
<dbReference type="InterPro" id="IPR000172">
    <property type="entry name" value="GMC_OxRdtase_N"/>
</dbReference>
<dbReference type="SUPFAM" id="SSF51905">
    <property type="entry name" value="FAD/NAD(P)-binding domain"/>
    <property type="match status" value="1"/>
</dbReference>
<feature type="binding site" evidence="2">
    <location>
        <position position="105"/>
    </location>
    <ligand>
        <name>FAD</name>
        <dbReference type="ChEBI" id="CHEBI:57692"/>
    </ligand>
</feature>
<sequence>MNLLKRNDGPSPPDDLNGKHYDFIIVGAGSAGSVVANRLSEIGEWNILLLEAGDDSTEIDDVPAYKPYVQNEKSSIIWPYFTQPEPATCGGKSCFWLQGKVLGGTSTVNTMLYARGFKDDYDYWEKLGNQGWNWENVLRYFKKSENNLDPIYASDTEYHSTGGYLGVQTFPYHDENIFTILQAYEELGYNNTDYNGPNPTGIFLIQGTVKNGVRQSTNNAFLKPVRNRTNLHIATGIRVTQLIISKDNVVQGVKYVSDNDHSQTGTIFADKEVIISAGALSSPQILMLSGIGPRKTLSKLGIKVIKDSNVGYNLMTHSTSVGVTLNLTNTITIPTMNGQWLMDIEWYVENFNGPLSAPGLSQMSGYFPSSFANEDYPDIKYGFSFNDVVTEGIDMPSSYYSQISVGPYVMRPLSKGYLTINSTDPFAVPLIYPRLLTNPKDREILLQGHLKAMEIATTETFQDAGYILDETKYEGCEEEEFGSREYFSCVLTKYVGNAHHFSGTCKMGPSNDKEAVVDPRLRVYGVKYLRVVDASIIPQIPSGNTNAPAIMIGEMASDIIKQDYNKI</sequence>
<keyword evidence="7" id="KW-1185">Reference proteome</keyword>
<proteinExistence type="inferred from homology"/>